<feature type="compositionally biased region" description="Polar residues" evidence="1">
    <location>
        <begin position="234"/>
        <end position="244"/>
    </location>
</feature>
<evidence type="ECO:0000256" key="1">
    <source>
        <dbReference type="SAM" id="MobiDB-lite"/>
    </source>
</evidence>
<dbReference type="Proteomes" id="UP000242610">
    <property type="component" value="Unassembled WGS sequence"/>
</dbReference>
<evidence type="ECO:0000313" key="3">
    <source>
        <dbReference type="Proteomes" id="UP000242610"/>
    </source>
</evidence>
<feature type="region of interest" description="Disordered" evidence="1">
    <location>
        <begin position="1"/>
        <end position="20"/>
    </location>
</feature>
<keyword evidence="3" id="KW-1185">Reference proteome</keyword>
<sequence>MTTSKGHDMNDAEHGDDDIAGERNVHKVGALLGQDFPMSIESLQGSISIDYKLAADRGIDVNNPRIGLKVASERLAIVRYVFLVQVEDGIATAEQRAALEYADAALVGWPEIDAADVVDPDEDDLRTVAERLGEMERNIEQFSKHEAKGDVDAMNDLFVHATECVASVRRLYQPEFPIPTFAEIRRVVQDEYDEDMGKIDPNEHIATVEAIEEQTEQADERREQGQADNAGKVNRSNLNDGGQA</sequence>
<reference evidence="3" key="1">
    <citation type="submission" date="2016-08" db="EMBL/GenBank/DDBJ databases">
        <authorList>
            <person name="Varghese N."/>
            <person name="Submissions Spin"/>
        </authorList>
    </citation>
    <scope>NUCLEOTIDE SEQUENCE [LARGE SCALE GENOMIC DNA]</scope>
    <source>
        <strain evidence="3">R-52791</strain>
    </source>
</reference>
<feature type="compositionally biased region" description="Basic and acidic residues" evidence="1">
    <location>
        <begin position="1"/>
        <end position="13"/>
    </location>
</feature>
<dbReference type="EMBL" id="FMBL01000001">
    <property type="protein sequence ID" value="SCC78705.1"/>
    <property type="molecule type" value="Genomic_DNA"/>
</dbReference>
<evidence type="ECO:0000313" key="2">
    <source>
        <dbReference type="EMBL" id="SCC78705.1"/>
    </source>
</evidence>
<name>A0A1C4H196_9BIFI</name>
<dbReference type="AlphaFoldDB" id="A0A1C4H196"/>
<dbReference type="STRING" id="1505727.GA0061077_0384"/>
<protein>
    <submittedName>
        <fullName evidence="2">Uncharacterized protein</fullName>
    </submittedName>
</protein>
<accession>A0A1C4H196</accession>
<proteinExistence type="predicted"/>
<feature type="region of interest" description="Disordered" evidence="1">
    <location>
        <begin position="211"/>
        <end position="244"/>
    </location>
</feature>
<gene>
    <name evidence="2" type="ORF">GA0061077_0384</name>
</gene>
<organism evidence="2 3">
    <name type="scientific">Bifidobacterium commune</name>
    <dbReference type="NCBI Taxonomy" id="1505727"/>
    <lineage>
        <taxon>Bacteria</taxon>
        <taxon>Bacillati</taxon>
        <taxon>Actinomycetota</taxon>
        <taxon>Actinomycetes</taxon>
        <taxon>Bifidobacteriales</taxon>
        <taxon>Bifidobacteriaceae</taxon>
        <taxon>Bifidobacterium</taxon>
    </lineage>
</organism>